<dbReference type="Pfam" id="PF00472">
    <property type="entry name" value="RF-1"/>
    <property type="match status" value="1"/>
</dbReference>
<dbReference type="Gene3D" id="3.30.160.20">
    <property type="match status" value="1"/>
</dbReference>
<feature type="domain" description="Prokaryotic-type class I peptide chain release factors" evidence="3">
    <location>
        <begin position="19"/>
        <end position="35"/>
    </location>
</feature>
<dbReference type="InterPro" id="IPR000352">
    <property type="entry name" value="Pep_chain_release_fac_I"/>
</dbReference>
<evidence type="ECO:0000313" key="4">
    <source>
        <dbReference type="EMBL" id="MDX4955844.1"/>
    </source>
</evidence>
<organism evidence="5 6">
    <name type="scientific">Delftia acidovorans</name>
    <name type="common">Pseudomonas acidovorans</name>
    <name type="synonym">Comamonas acidovorans</name>
    <dbReference type="NCBI Taxonomy" id="80866"/>
    <lineage>
        <taxon>Bacteria</taxon>
        <taxon>Pseudomonadati</taxon>
        <taxon>Pseudomonadota</taxon>
        <taxon>Betaproteobacteria</taxon>
        <taxon>Burkholderiales</taxon>
        <taxon>Comamonadaceae</taxon>
        <taxon>Delftia</taxon>
    </lineage>
</organism>
<dbReference type="NCBIfam" id="NF006718">
    <property type="entry name" value="PRK09256.1"/>
    <property type="match status" value="1"/>
</dbReference>
<dbReference type="Proteomes" id="UP000594778">
    <property type="component" value="Chromosome"/>
</dbReference>
<evidence type="ECO:0000259" key="3">
    <source>
        <dbReference type="PROSITE" id="PS00745"/>
    </source>
</evidence>
<feature type="region of interest" description="Disordered" evidence="2">
    <location>
        <begin position="104"/>
        <end position="136"/>
    </location>
</feature>
<accession>A0A080NNM1</accession>
<dbReference type="RefSeq" id="WP_017405644.1">
    <property type="nucleotide sequence ID" value="NZ_CAGKLB010000011.1"/>
</dbReference>
<dbReference type="GO" id="GO:0072344">
    <property type="term" value="P:rescue of stalled ribosome"/>
    <property type="evidence" value="ECO:0007669"/>
    <property type="project" value="TreeGrafter"/>
</dbReference>
<name>A0A080NNM1_DELAC</name>
<dbReference type="GO" id="GO:0043022">
    <property type="term" value="F:ribosome binding"/>
    <property type="evidence" value="ECO:0007669"/>
    <property type="project" value="TreeGrafter"/>
</dbReference>
<dbReference type="PANTHER" id="PTHR47814:SF1">
    <property type="entry name" value="PEPTIDYL-TRNA HYDROLASE ARFB"/>
    <property type="match status" value="1"/>
</dbReference>
<dbReference type="EC" id="3.1.1.29" evidence="4 5"/>
<dbReference type="GO" id="GO:0004045">
    <property type="term" value="F:peptidyl-tRNA hydrolase activity"/>
    <property type="evidence" value="ECO:0007669"/>
    <property type="project" value="UniProtKB-EC"/>
</dbReference>
<evidence type="ECO:0000313" key="6">
    <source>
        <dbReference type="Proteomes" id="UP000594778"/>
    </source>
</evidence>
<reference evidence="4" key="2">
    <citation type="submission" date="2023-11" db="EMBL/GenBank/DDBJ databases">
        <title>Identification and selenium tolerance of Delftia acidovorans R3-25.</title>
        <authorList>
            <person name="Zhang S."/>
            <person name="Liu Y."/>
            <person name="Guo Y."/>
        </authorList>
    </citation>
    <scope>NUCLEOTIDE SEQUENCE</scope>
    <source>
        <strain evidence="4">R3-25</strain>
    </source>
</reference>
<evidence type="ECO:0000256" key="2">
    <source>
        <dbReference type="SAM" id="MobiDB-lite"/>
    </source>
</evidence>
<dbReference type="SUPFAM" id="SSF75620">
    <property type="entry name" value="Release factor"/>
    <property type="match status" value="1"/>
</dbReference>
<sequence>MPERMRPIELHEVQWTAMRAQGAGGQNVNKVSSAVHLRFDVRASRLPEAVQQRLLALRDGRITNEGVVVIKAQQHRTQEQNLRAALQRLNVLVAAAYPEPILRRATRPTLGSQRRRLESKSRHGATKALRGRPRDD</sequence>
<protein>
    <submittedName>
        <fullName evidence="4 5">Aminoacyl-tRNA hydrolase</fullName>
        <ecNumber evidence="4 5">3.1.1.29</ecNumber>
    </submittedName>
</protein>
<gene>
    <name evidence="5" type="primary">arfB</name>
    <name evidence="5" type="ORF">I6G66_10730</name>
    <name evidence="4" type="ORF">SGN30_20700</name>
</gene>
<comment type="similarity">
    <text evidence="1">Belongs to the prokaryotic/mitochondrial release factor family.</text>
</comment>
<reference evidence="5 6" key="1">
    <citation type="submission" date="2020-12" db="EMBL/GenBank/DDBJ databases">
        <title>FDA dAtabase for Regulatory Grade micrObial Sequences (FDA-ARGOS): Supporting development and validation of Infectious Disease Dx tests.</title>
        <authorList>
            <person name="Sproer C."/>
            <person name="Gronow S."/>
            <person name="Severitt S."/>
            <person name="Schroder I."/>
            <person name="Tallon L."/>
            <person name="Sadzewicz L."/>
            <person name="Zhao X."/>
            <person name="Boylan J."/>
            <person name="Ott S."/>
            <person name="Bowen H."/>
            <person name="Vavikolanu K."/>
            <person name="Mehta A."/>
            <person name="Aluvathingal J."/>
            <person name="Nadendla S."/>
            <person name="Lowell S."/>
            <person name="Myers T."/>
            <person name="Yan Y."/>
            <person name="Sichtig H."/>
        </authorList>
    </citation>
    <scope>NUCLEOTIDE SEQUENCE [LARGE SCALE GENOMIC DNA]</scope>
    <source>
        <strain evidence="5 6">FDAARGOS_909</strain>
    </source>
</reference>
<evidence type="ECO:0000313" key="5">
    <source>
        <dbReference type="EMBL" id="QPS10425.1"/>
    </source>
</evidence>
<dbReference type="EMBL" id="CP065668">
    <property type="protein sequence ID" value="QPS10425.1"/>
    <property type="molecule type" value="Genomic_DNA"/>
</dbReference>
<dbReference type="PANTHER" id="PTHR47814">
    <property type="entry name" value="PEPTIDYL-TRNA HYDROLASE ARFB"/>
    <property type="match status" value="1"/>
</dbReference>
<dbReference type="EMBL" id="JAWWMZ010000008">
    <property type="protein sequence ID" value="MDX4955844.1"/>
    <property type="molecule type" value="Genomic_DNA"/>
</dbReference>
<feature type="compositionally biased region" description="Basic residues" evidence="2">
    <location>
        <begin position="122"/>
        <end position="136"/>
    </location>
</feature>
<dbReference type="AlphaFoldDB" id="A0A080NNM1"/>
<dbReference type="Proteomes" id="UP001287445">
    <property type="component" value="Unassembled WGS sequence"/>
</dbReference>
<dbReference type="InterPro" id="IPR045853">
    <property type="entry name" value="Pep_chain_release_fac_I_sf"/>
</dbReference>
<dbReference type="PROSITE" id="PS00745">
    <property type="entry name" value="RF_PROK_I"/>
    <property type="match status" value="1"/>
</dbReference>
<keyword evidence="5" id="KW-0378">Hydrolase</keyword>
<proteinExistence type="inferred from homology"/>
<evidence type="ECO:0000256" key="1">
    <source>
        <dbReference type="ARBA" id="ARBA00010835"/>
    </source>
</evidence>
<dbReference type="GO" id="GO:0003747">
    <property type="term" value="F:translation release factor activity"/>
    <property type="evidence" value="ECO:0007669"/>
    <property type="project" value="InterPro"/>
</dbReference>